<dbReference type="RefSeq" id="WP_007273014.1">
    <property type="nucleotide sequence ID" value="NZ_AOCK01000014.1"/>
</dbReference>
<keyword evidence="4" id="KW-1185">Reference proteome</keyword>
<evidence type="ECO:0000313" key="4">
    <source>
        <dbReference type="Proteomes" id="UP000012015"/>
    </source>
</evidence>
<protein>
    <submittedName>
        <fullName evidence="3">Acetyltransferase (GNAT) family protein</fullName>
    </submittedName>
</protein>
<dbReference type="STRING" id="1276920.ADIAG_03866"/>
<dbReference type="GO" id="GO:0016747">
    <property type="term" value="F:acyltransferase activity, transferring groups other than amino-acyl groups"/>
    <property type="evidence" value="ECO:0007669"/>
    <property type="project" value="InterPro"/>
</dbReference>
<organism evidence="3 4">
    <name type="scientific">Paeniglutamicibacter gangotriensis Lz1y</name>
    <dbReference type="NCBI Taxonomy" id="1276920"/>
    <lineage>
        <taxon>Bacteria</taxon>
        <taxon>Bacillati</taxon>
        <taxon>Actinomycetota</taxon>
        <taxon>Actinomycetes</taxon>
        <taxon>Micrococcales</taxon>
        <taxon>Micrococcaceae</taxon>
        <taxon>Paeniglutamicibacter</taxon>
    </lineage>
</organism>
<evidence type="ECO:0000259" key="2">
    <source>
        <dbReference type="PROSITE" id="PS51186"/>
    </source>
</evidence>
<reference evidence="3 4" key="1">
    <citation type="journal article" date="2013" name="Genome Announc.">
        <title>Draft Genome Sequence of Arthrobacter gangotriensis Strain Lz1yT, Isolated from a Penguin Rookery Soil Sample Collected in Antarctica, near the Indian Station Dakshin Gangotri.</title>
        <authorList>
            <person name="Shivaji S."/>
            <person name="Ara S."/>
            <person name="Bandi S."/>
            <person name="Singh A."/>
            <person name="Kumar Pinnaka A."/>
        </authorList>
    </citation>
    <scope>NUCLEOTIDE SEQUENCE [LARGE SCALE GENOMIC DNA]</scope>
    <source>
        <strain evidence="3 4">Lz1y</strain>
    </source>
</reference>
<name>M7N4P7_9MICC</name>
<sequence length="196" mass="21627">MSASREFTGRNHVSIRSAGPADFPGVLTLLTQMPRWRNATHGAFRDENIVAIDDQGQIVGWLMGNHDSEAWRNVHGYDMVEGWRCSYITWVLVDKGCRSAGVGAMLMETFAHDSASAGRDTIVASPQSGEHELALLRFYSRMGYRRAESGQVHRGPWGSPVDVPLPEPEVRSAPSAPDPQAEAAISEYLRKLGYTQ</sequence>
<keyword evidence="3" id="KW-0808">Transferase</keyword>
<evidence type="ECO:0000256" key="1">
    <source>
        <dbReference type="SAM" id="MobiDB-lite"/>
    </source>
</evidence>
<dbReference type="InterPro" id="IPR016181">
    <property type="entry name" value="Acyl_CoA_acyltransferase"/>
</dbReference>
<dbReference type="PROSITE" id="PS51186">
    <property type="entry name" value="GNAT"/>
    <property type="match status" value="1"/>
</dbReference>
<dbReference type="Pfam" id="PF13508">
    <property type="entry name" value="Acetyltransf_7"/>
    <property type="match status" value="1"/>
</dbReference>
<evidence type="ECO:0000313" key="3">
    <source>
        <dbReference type="EMBL" id="EMQ96729.1"/>
    </source>
</evidence>
<comment type="caution">
    <text evidence="3">The sequence shown here is derived from an EMBL/GenBank/DDBJ whole genome shotgun (WGS) entry which is preliminary data.</text>
</comment>
<gene>
    <name evidence="3" type="ORF">ADIAG_03866</name>
</gene>
<dbReference type="Proteomes" id="UP000012015">
    <property type="component" value="Unassembled WGS sequence"/>
</dbReference>
<dbReference type="InterPro" id="IPR000182">
    <property type="entry name" value="GNAT_dom"/>
</dbReference>
<feature type="region of interest" description="Disordered" evidence="1">
    <location>
        <begin position="150"/>
        <end position="180"/>
    </location>
</feature>
<dbReference type="CDD" id="cd04301">
    <property type="entry name" value="NAT_SF"/>
    <property type="match status" value="1"/>
</dbReference>
<dbReference type="AlphaFoldDB" id="M7N4P7"/>
<dbReference type="SUPFAM" id="SSF55729">
    <property type="entry name" value="Acyl-CoA N-acyltransferases (Nat)"/>
    <property type="match status" value="1"/>
</dbReference>
<dbReference type="Gene3D" id="3.40.630.30">
    <property type="match status" value="1"/>
</dbReference>
<feature type="domain" description="N-acetyltransferase" evidence="2">
    <location>
        <begin position="13"/>
        <end position="168"/>
    </location>
</feature>
<accession>M7N4P7</accession>
<dbReference type="EMBL" id="AOCK01000014">
    <property type="protein sequence ID" value="EMQ96729.1"/>
    <property type="molecule type" value="Genomic_DNA"/>
</dbReference>
<proteinExistence type="predicted"/>